<name>A0A1Q9AUR8_9HYPH</name>
<keyword evidence="2" id="KW-1185">Reference proteome</keyword>
<reference evidence="1 2" key="1">
    <citation type="submission" date="2016-09" db="EMBL/GenBank/DDBJ databases">
        <title>Rhizobium sp. nov., a novel species isolated from the rice rhizosphere.</title>
        <authorList>
            <person name="Zhao J."/>
            <person name="Zhang X."/>
        </authorList>
    </citation>
    <scope>NUCLEOTIDE SEQUENCE [LARGE SCALE GENOMIC DNA]</scope>
    <source>
        <strain evidence="1 2">1.7048</strain>
    </source>
</reference>
<dbReference type="RefSeq" id="WP_075628553.1">
    <property type="nucleotide sequence ID" value="NZ_FOAM01000004.1"/>
</dbReference>
<dbReference type="EMBL" id="MKIP01000053">
    <property type="protein sequence ID" value="OLP59210.1"/>
    <property type="molecule type" value="Genomic_DNA"/>
</dbReference>
<dbReference type="AlphaFoldDB" id="A0A1Q9AUR8"/>
<comment type="caution">
    <text evidence="1">The sequence shown here is derived from an EMBL/GenBank/DDBJ whole genome shotgun (WGS) entry which is preliminary data.</text>
</comment>
<dbReference type="OrthoDB" id="8353319at2"/>
<gene>
    <name evidence="1" type="ORF">BJF93_04750</name>
</gene>
<sequence>MTDLSPPHPDDVLARAREQAAATPSEPAAQLLLELSQVITALQAQQVELRREGFKEGIRGAAKVIRNRQAAEGSALAGLMNRSQEDLDRFAQEVERVAEGGAITLADLRKLRSKINSLGEGDDELDEGIRHLYYVIIHSRAPTAADIPPPGSPSRSLDVATFMVERIMQDGWWTLGKSGMRVEEKPVSKVGMYAQHNPGSHSAADGPLTLLLALVMTLIDNIKRQG</sequence>
<dbReference type="Proteomes" id="UP000186364">
    <property type="component" value="Unassembled WGS sequence"/>
</dbReference>
<protein>
    <submittedName>
        <fullName evidence="1">Uncharacterized protein</fullName>
    </submittedName>
</protein>
<evidence type="ECO:0000313" key="2">
    <source>
        <dbReference type="Proteomes" id="UP000186364"/>
    </source>
</evidence>
<organism evidence="1 2">
    <name type="scientific">Xaviernesmea oryzae</name>
    <dbReference type="NCBI Taxonomy" id="464029"/>
    <lineage>
        <taxon>Bacteria</taxon>
        <taxon>Pseudomonadati</taxon>
        <taxon>Pseudomonadota</taxon>
        <taxon>Alphaproteobacteria</taxon>
        <taxon>Hyphomicrobiales</taxon>
        <taxon>Rhizobiaceae</taxon>
        <taxon>Rhizobium/Agrobacterium group</taxon>
        <taxon>Xaviernesmea</taxon>
    </lineage>
</organism>
<proteinExistence type="predicted"/>
<accession>A0A1Q9AUR8</accession>
<evidence type="ECO:0000313" key="1">
    <source>
        <dbReference type="EMBL" id="OLP59210.1"/>
    </source>
</evidence>